<dbReference type="InterPro" id="IPR054722">
    <property type="entry name" value="PolX-like_BBD"/>
</dbReference>
<dbReference type="AlphaFoldDB" id="A0A0D0C639"/>
<reference evidence="2 3" key="1">
    <citation type="submission" date="2014-04" db="EMBL/GenBank/DDBJ databases">
        <authorList>
            <consortium name="DOE Joint Genome Institute"/>
            <person name="Kuo A."/>
            <person name="Kohler A."/>
            <person name="Jargeat P."/>
            <person name="Nagy L.G."/>
            <person name="Floudas D."/>
            <person name="Copeland A."/>
            <person name="Barry K.W."/>
            <person name="Cichocki N."/>
            <person name="Veneault-Fourrey C."/>
            <person name="LaButti K."/>
            <person name="Lindquist E.A."/>
            <person name="Lipzen A."/>
            <person name="Lundell T."/>
            <person name="Morin E."/>
            <person name="Murat C."/>
            <person name="Sun H."/>
            <person name="Tunlid A."/>
            <person name="Henrissat B."/>
            <person name="Grigoriev I.V."/>
            <person name="Hibbett D.S."/>
            <person name="Martin F."/>
            <person name="Nordberg H.P."/>
            <person name="Cantor M.N."/>
            <person name="Hua S.X."/>
        </authorList>
    </citation>
    <scope>NUCLEOTIDE SEQUENCE [LARGE SCALE GENOMIC DNA]</scope>
    <source>
        <strain evidence="2 3">Ve08.2h10</strain>
    </source>
</reference>
<sequence length="92" mass="10406">SWFQTHSPLIPPHPLAFGDNSTTSAIRMGTVTLFSTISGRRYKFVLTNVLLIPEFWISLISVYCPYPTIFPASSGMCYVWKGRTPVLTRTHQ</sequence>
<keyword evidence="3" id="KW-1185">Reference proteome</keyword>
<name>A0A0D0C639_9AGAM</name>
<dbReference type="HOGENOM" id="CLU_183423_0_0_1"/>
<protein>
    <recommendedName>
        <fullName evidence="1">Retrovirus-related Pol polyprotein from transposon TNT 1-94-like beta-barrel domain-containing protein</fullName>
    </recommendedName>
</protein>
<accession>A0A0D0C639</accession>
<feature type="non-terminal residue" evidence="2">
    <location>
        <position position="92"/>
    </location>
</feature>
<feature type="non-terminal residue" evidence="2">
    <location>
        <position position="1"/>
    </location>
</feature>
<evidence type="ECO:0000313" key="2">
    <source>
        <dbReference type="EMBL" id="KIK78597.1"/>
    </source>
</evidence>
<dbReference type="InParanoid" id="A0A0D0C639"/>
<reference evidence="3" key="2">
    <citation type="submission" date="2015-01" db="EMBL/GenBank/DDBJ databases">
        <title>Evolutionary Origins and Diversification of the Mycorrhizal Mutualists.</title>
        <authorList>
            <consortium name="DOE Joint Genome Institute"/>
            <consortium name="Mycorrhizal Genomics Consortium"/>
            <person name="Kohler A."/>
            <person name="Kuo A."/>
            <person name="Nagy L.G."/>
            <person name="Floudas D."/>
            <person name="Copeland A."/>
            <person name="Barry K.W."/>
            <person name="Cichocki N."/>
            <person name="Veneault-Fourrey C."/>
            <person name="LaButti K."/>
            <person name="Lindquist E.A."/>
            <person name="Lipzen A."/>
            <person name="Lundell T."/>
            <person name="Morin E."/>
            <person name="Murat C."/>
            <person name="Riley R."/>
            <person name="Ohm R."/>
            <person name="Sun H."/>
            <person name="Tunlid A."/>
            <person name="Henrissat B."/>
            <person name="Grigoriev I.V."/>
            <person name="Hibbett D.S."/>
            <person name="Martin F."/>
        </authorList>
    </citation>
    <scope>NUCLEOTIDE SEQUENCE [LARGE SCALE GENOMIC DNA]</scope>
    <source>
        <strain evidence="3">Ve08.2h10</strain>
    </source>
</reference>
<dbReference type="EMBL" id="KN826538">
    <property type="protein sequence ID" value="KIK78597.1"/>
    <property type="molecule type" value="Genomic_DNA"/>
</dbReference>
<gene>
    <name evidence="2" type="ORF">PAXRUDRAFT_114386</name>
</gene>
<organism evidence="2 3">
    <name type="scientific">Paxillus rubicundulus Ve08.2h10</name>
    <dbReference type="NCBI Taxonomy" id="930991"/>
    <lineage>
        <taxon>Eukaryota</taxon>
        <taxon>Fungi</taxon>
        <taxon>Dikarya</taxon>
        <taxon>Basidiomycota</taxon>
        <taxon>Agaricomycotina</taxon>
        <taxon>Agaricomycetes</taxon>
        <taxon>Agaricomycetidae</taxon>
        <taxon>Boletales</taxon>
        <taxon>Paxilineae</taxon>
        <taxon>Paxillaceae</taxon>
        <taxon>Paxillus</taxon>
    </lineage>
</organism>
<dbReference type="Pfam" id="PF22936">
    <property type="entry name" value="Pol_BBD"/>
    <property type="match status" value="1"/>
</dbReference>
<feature type="domain" description="Retrovirus-related Pol polyprotein from transposon TNT 1-94-like beta-barrel" evidence="1">
    <location>
        <begin position="1"/>
        <end position="62"/>
    </location>
</feature>
<proteinExistence type="predicted"/>
<evidence type="ECO:0000259" key="1">
    <source>
        <dbReference type="Pfam" id="PF22936"/>
    </source>
</evidence>
<dbReference type="OrthoDB" id="2928884at2759"/>
<evidence type="ECO:0000313" key="3">
    <source>
        <dbReference type="Proteomes" id="UP000054538"/>
    </source>
</evidence>
<dbReference type="Proteomes" id="UP000054538">
    <property type="component" value="Unassembled WGS sequence"/>
</dbReference>